<dbReference type="Gene3D" id="3.40.640.10">
    <property type="entry name" value="Type I PLP-dependent aspartate aminotransferase-like (Major domain)"/>
    <property type="match status" value="1"/>
</dbReference>
<dbReference type="RefSeq" id="WP_379961197.1">
    <property type="nucleotide sequence ID" value="NZ_JAUYVI010000009.1"/>
</dbReference>
<feature type="compositionally biased region" description="Polar residues" evidence="4">
    <location>
        <begin position="1"/>
        <end position="19"/>
    </location>
</feature>
<protein>
    <submittedName>
        <fullName evidence="5">Aminotransferase class III-fold pyridoxal phosphate-dependent enzyme</fullName>
    </submittedName>
</protein>
<dbReference type="InterPro" id="IPR015421">
    <property type="entry name" value="PyrdxlP-dep_Trfase_major"/>
</dbReference>
<dbReference type="Gene3D" id="3.90.1150.10">
    <property type="entry name" value="Aspartate Aminotransferase, domain 1"/>
    <property type="match status" value="1"/>
</dbReference>
<proteinExistence type="inferred from homology"/>
<evidence type="ECO:0000256" key="1">
    <source>
        <dbReference type="ARBA" id="ARBA00001933"/>
    </source>
</evidence>
<evidence type="ECO:0000256" key="3">
    <source>
        <dbReference type="RuleBase" id="RU003560"/>
    </source>
</evidence>
<gene>
    <name evidence="5" type="ORF">Q8A70_25815</name>
</gene>
<organism evidence="5 6">
    <name type="scientific">Dongia sedimenti</name>
    <dbReference type="NCBI Taxonomy" id="3064282"/>
    <lineage>
        <taxon>Bacteria</taxon>
        <taxon>Pseudomonadati</taxon>
        <taxon>Pseudomonadota</taxon>
        <taxon>Alphaproteobacteria</taxon>
        <taxon>Rhodospirillales</taxon>
        <taxon>Dongiaceae</taxon>
        <taxon>Dongia</taxon>
    </lineage>
</organism>
<dbReference type="InterPro" id="IPR015422">
    <property type="entry name" value="PyrdxlP-dep_Trfase_small"/>
</dbReference>
<sequence>MSSVRADTAKTGRQTNQHLESAVAEAEQRYVSANPGSAKLNQGARATMPGGNTRTTLHYGPFPLAVRSAKGSKVTDVDGHSYVDFINEHTAGVFGHSEPVIQAALKQAIDDGLTLGAPNIYEHDLAAAIIARFPSMARLRFCNSGTEANLLALATARAVSGKPNALIFGGAYHGSLLYYSHGPSPLNMPIPVIESVYNDTDRAVADIAANAATLAAVILEPMQGGAGAIPGTPEFLKALRDACTKHGVLLVFDEVMTSRLGPGGLQGKHGITPDLTTLGKYVGGGMTIGAFGGRGDIMDRFDPTRPDSFPHGGTFNNNVLAMSAGLAGFTKVLTPAALDRMNGLGDSLRDRANALAAKHGLPLQATGTGSIFGLHFHTGPIRNSHDLDAGEKGREHDVAALKKLYQLDMFARGLYVTRRILGNLSLVTSQADVDLFIEALDEFLTSRGTLIRQVMG</sequence>
<comment type="cofactor">
    <cofactor evidence="1">
        <name>pyridoxal 5'-phosphate</name>
        <dbReference type="ChEBI" id="CHEBI:597326"/>
    </cofactor>
</comment>
<keyword evidence="2 3" id="KW-0663">Pyridoxal phosphate</keyword>
<keyword evidence="5" id="KW-0808">Transferase</keyword>
<dbReference type="CDD" id="cd00610">
    <property type="entry name" value="OAT_like"/>
    <property type="match status" value="1"/>
</dbReference>
<dbReference type="Pfam" id="PF00202">
    <property type="entry name" value="Aminotran_3"/>
    <property type="match status" value="1"/>
</dbReference>
<dbReference type="SUPFAM" id="SSF53383">
    <property type="entry name" value="PLP-dependent transferases"/>
    <property type="match status" value="1"/>
</dbReference>
<keyword evidence="6" id="KW-1185">Reference proteome</keyword>
<comment type="similarity">
    <text evidence="3">Belongs to the class-III pyridoxal-phosphate-dependent aminotransferase family.</text>
</comment>
<evidence type="ECO:0000313" key="5">
    <source>
        <dbReference type="EMBL" id="MDQ7251130.1"/>
    </source>
</evidence>
<keyword evidence="5" id="KW-0032">Aminotransferase</keyword>
<dbReference type="InterPro" id="IPR005814">
    <property type="entry name" value="Aminotrans_3"/>
</dbReference>
<evidence type="ECO:0000313" key="6">
    <source>
        <dbReference type="Proteomes" id="UP001230156"/>
    </source>
</evidence>
<accession>A0ABU0YVH2</accession>
<reference evidence="6" key="1">
    <citation type="submission" date="2023-08" db="EMBL/GenBank/DDBJ databases">
        <title>Rhodospirillaceae gen. nov., a novel taxon isolated from the Yangtze River Yuezi River estuary sludge.</title>
        <authorList>
            <person name="Ruan L."/>
        </authorList>
    </citation>
    <scope>NUCLEOTIDE SEQUENCE [LARGE SCALE GENOMIC DNA]</scope>
    <source>
        <strain evidence="6">R-7</strain>
    </source>
</reference>
<evidence type="ECO:0000256" key="2">
    <source>
        <dbReference type="ARBA" id="ARBA00022898"/>
    </source>
</evidence>
<name>A0ABU0YVH2_9PROT</name>
<dbReference type="PANTHER" id="PTHR43713:SF3">
    <property type="entry name" value="GLUTAMATE-1-SEMIALDEHYDE 2,1-AMINOMUTASE 1, CHLOROPLASTIC-RELATED"/>
    <property type="match status" value="1"/>
</dbReference>
<evidence type="ECO:0000256" key="4">
    <source>
        <dbReference type="SAM" id="MobiDB-lite"/>
    </source>
</evidence>
<dbReference type="EMBL" id="JAUYVI010000009">
    <property type="protein sequence ID" value="MDQ7251130.1"/>
    <property type="molecule type" value="Genomic_DNA"/>
</dbReference>
<dbReference type="PANTHER" id="PTHR43713">
    <property type="entry name" value="GLUTAMATE-1-SEMIALDEHYDE 2,1-AMINOMUTASE"/>
    <property type="match status" value="1"/>
</dbReference>
<feature type="region of interest" description="Disordered" evidence="4">
    <location>
        <begin position="1"/>
        <end position="27"/>
    </location>
</feature>
<dbReference type="InterPro" id="IPR015424">
    <property type="entry name" value="PyrdxlP-dep_Trfase"/>
</dbReference>
<dbReference type="GO" id="GO:0008483">
    <property type="term" value="F:transaminase activity"/>
    <property type="evidence" value="ECO:0007669"/>
    <property type="project" value="UniProtKB-KW"/>
</dbReference>
<dbReference type="Proteomes" id="UP001230156">
    <property type="component" value="Unassembled WGS sequence"/>
</dbReference>
<comment type="caution">
    <text evidence="5">The sequence shown here is derived from an EMBL/GenBank/DDBJ whole genome shotgun (WGS) entry which is preliminary data.</text>
</comment>